<dbReference type="EMBL" id="CP032514">
    <property type="protein sequence ID" value="AYD90277.1"/>
    <property type="molecule type" value="Genomic_DNA"/>
</dbReference>
<evidence type="ECO:0000256" key="3">
    <source>
        <dbReference type="ARBA" id="ARBA00022692"/>
    </source>
</evidence>
<dbReference type="InterPro" id="IPR051401">
    <property type="entry name" value="GtrA_CellWall_Glycosyl"/>
</dbReference>
<evidence type="ECO:0000259" key="8">
    <source>
        <dbReference type="Pfam" id="PF04138"/>
    </source>
</evidence>
<feature type="domain" description="GtrA/DPMS transmembrane" evidence="8">
    <location>
        <begin position="26"/>
        <end position="151"/>
    </location>
</feature>
<evidence type="ECO:0000256" key="1">
    <source>
        <dbReference type="ARBA" id="ARBA00004141"/>
    </source>
</evidence>
<name>A0ABM6Z4M4_9ACTO</name>
<evidence type="ECO:0000256" key="2">
    <source>
        <dbReference type="ARBA" id="ARBA00009399"/>
    </source>
</evidence>
<feature type="compositionally biased region" description="Polar residues" evidence="6">
    <location>
        <begin position="183"/>
        <end position="200"/>
    </location>
</feature>
<accession>A0ABM6Z4M4</accession>
<comment type="similarity">
    <text evidence="2">Belongs to the GtrA family.</text>
</comment>
<dbReference type="InterPro" id="IPR007267">
    <property type="entry name" value="GtrA_DPMS_TM"/>
</dbReference>
<proteinExistence type="inferred from homology"/>
<evidence type="ECO:0000313" key="10">
    <source>
        <dbReference type="Proteomes" id="UP000273001"/>
    </source>
</evidence>
<evidence type="ECO:0000256" key="6">
    <source>
        <dbReference type="SAM" id="MobiDB-lite"/>
    </source>
</evidence>
<keyword evidence="5 7" id="KW-0472">Membrane</keyword>
<protein>
    <submittedName>
        <fullName evidence="9">GtrA family protein</fullName>
    </submittedName>
</protein>
<keyword evidence="10" id="KW-1185">Reference proteome</keyword>
<comment type="subcellular location">
    <subcellularLocation>
        <location evidence="1">Membrane</location>
        <topology evidence="1">Multi-pass membrane protein</topology>
    </subcellularLocation>
</comment>
<gene>
    <name evidence="9" type="ORF">D5R93_10155</name>
</gene>
<reference evidence="9 10" key="1">
    <citation type="submission" date="2018-09" db="EMBL/GenBank/DDBJ databases">
        <authorList>
            <person name="Li J."/>
        </authorList>
    </citation>
    <scope>NUCLEOTIDE SEQUENCE [LARGE SCALE GENOMIC DNA]</scope>
    <source>
        <strain evidence="9 10">2129</strain>
    </source>
</reference>
<feature type="region of interest" description="Disordered" evidence="6">
    <location>
        <begin position="157"/>
        <end position="200"/>
    </location>
</feature>
<feature type="transmembrane region" description="Helical" evidence="7">
    <location>
        <begin position="24"/>
        <end position="45"/>
    </location>
</feature>
<dbReference type="Proteomes" id="UP000273001">
    <property type="component" value="Chromosome"/>
</dbReference>
<keyword evidence="4 7" id="KW-1133">Transmembrane helix</keyword>
<dbReference type="Pfam" id="PF04138">
    <property type="entry name" value="GtrA_DPMS_TM"/>
    <property type="match status" value="1"/>
</dbReference>
<evidence type="ECO:0000256" key="5">
    <source>
        <dbReference type="ARBA" id="ARBA00023136"/>
    </source>
</evidence>
<feature type="transmembrane region" description="Helical" evidence="7">
    <location>
        <begin position="128"/>
        <end position="149"/>
    </location>
</feature>
<feature type="transmembrane region" description="Helical" evidence="7">
    <location>
        <begin position="93"/>
        <end position="116"/>
    </location>
</feature>
<evidence type="ECO:0000313" key="9">
    <source>
        <dbReference type="EMBL" id="AYD90277.1"/>
    </source>
</evidence>
<feature type="compositionally biased region" description="Polar residues" evidence="6">
    <location>
        <begin position="164"/>
        <end position="174"/>
    </location>
</feature>
<dbReference type="PANTHER" id="PTHR38459:SF1">
    <property type="entry name" value="PROPHAGE BACTOPRENOL-LINKED GLUCOSE TRANSLOCASE HOMOLOG"/>
    <property type="match status" value="1"/>
</dbReference>
<sequence length="200" mass="20883">MPSMSAAPPPTSARDRVVAWVRELVQFGLVGASAFLIDISLFNLLQRGPVAVLAGHPNTANAVAAATATAYSWVANRMWTYRGRTQDNLAREALLFASANLGGLVITQSCLLATHHLLGLTSALADNIAAYVVGFVLSTAFRFLFYHYVVFTGTPQRPGPPTSADATPASTRPSDATPVSAGTAASQQPSGADHLSQGTS</sequence>
<evidence type="ECO:0000256" key="7">
    <source>
        <dbReference type="SAM" id="Phobius"/>
    </source>
</evidence>
<keyword evidence="3 7" id="KW-0812">Transmembrane</keyword>
<evidence type="ECO:0000256" key="4">
    <source>
        <dbReference type="ARBA" id="ARBA00022989"/>
    </source>
</evidence>
<organism evidence="9 10">
    <name type="scientific">Actinomyces lilanjuaniae</name>
    <dbReference type="NCBI Taxonomy" id="2321394"/>
    <lineage>
        <taxon>Bacteria</taxon>
        <taxon>Bacillati</taxon>
        <taxon>Actinomycetota</taxon>
        <taxon>Actinomycetes</taxon>
        <taxon>Actinomycetales</taxon>
        <taxon>Actinomycetaceae</taxon>
        <taxon>Actinomyces</taxon>
    </lineage>
</organism>
<dbReference type="PANTHER" id="PTHR38459">
    <property type="entry name" value="PROPHAGE BACTOPRENOL-LINKED GLUCOSE TRANSLOCASE HOMOLOG"/>
    <property type="match status" value="1"/>
</dbReference>